<dbReference type="AlphaFoldDB" id="A0ABD0WK88"/>
<gene>
    <name evidence="7" type="ORF">UPYG_G00207950</name>
</gene>
<evidence type="ECO:0000256" key="1">
    <source>
        <dbReference type="ARBA" id="ARBA00004613"/>
    </source>
</evidence>
<dbReference type="Proteomes" id="UP001557470">
    <property type="component" value="Unassembled WGS sequence"/>
</dbReference>
<dbReference type="EMBL" id="JAGEUA010000006">
    <property type="protein sequence ID" value="KAL0973655.1"/>
    <property type="molecule type" value="Genomic_DNA"/>
</dbReference>
<evidence type="ECO:0000256" key="2">
    <source>
        <dbReference type="ARBA" id="ARBA00006719"/>
    </source>
</evidence>
<evidence type="ECO:0000256" key="3">
    <source>
        <dbReference type="ARBA" id="ARBA00022525"/>
    </source>
</evidence>
<evidence type="ECO:0000256" key="6">
    <source>
        <dbReference type="SAM" id="Phobius"/>
    </source>
</evidence>
<keyword evidence="6" id="KW-0472">Membrane</keyword>
<keyword evidence="5" id="KW-1015">Disulfide bond</keyword>
<organism evidence="7 8">
    <name type="scientific">Umbra pygmaea</name>
    <name type="common">Eastern mudminnow</name>
    <dbReference type="NCBI Taxonomy" id="75934"/>
    <lineage>
        <taxon>Eukaryota</taxon>
        <taxon>Metazoa</taxon>
        <taxon>Chordata</taxon>
        <taxon>Craniata</taxon>
        <taxon>Vertebrata</taxon>
        <taxon>Euteleostomi</taxon>
        <taxon>Actinopterygii</taxon>
        <taxon>Neopterygii</taxon>
        <taxon>Teleostei</taxon>
        <taxon>Protacanthopterygii</taxon>
        <taxon>Esociformes</taxon>
        <taxon>Umbridae</taxon>
        <taxon>Umbra</taxon>
    </lineage>
</organism>
<dbReference type="PROSITE" id="PS00984">
    <property type="entry name" value="UROTENSIN_II"/>
    <property type="match status" value="1"/>
</dbReference>
<evidence type="ECO:0008006" key="9">
    <source>
        <dbReference type="Google" id="ProtNLM"/>
    </source>
</evidence>
<sequence>MDGQGGYKSESPSQVKVVQSRAICAVVTMQSITLFYILAGIFSARRTHGLPLYPDTSLEPQEEFIQKLMAEVVDGEQAELIDQRAVKNIYPVLLQHDDARETWNKAGAKSSMQQDTFVNMVDDLKAVVLKLAAADKLHSQGFLRSDQNLPKTNKRACFWKYCVTN</sequence>
<evidence type="ECO:0000313" key="7">
    <source>
        <dbReference type="EMBL" id="KAL0973655.1"/>
    </source>
</evidence>
<keyword evidence="8" id="KW-1185">Reference proteome</keyword>
<feature type="transmembrane region" description="Helical" evidence="6">
    <location>
        <begin position="20"/>
        <end position="42"/>
    </location>
</feature>
<evidence type="ECO:0000256" key="5">
    <source>
        <dbReference type="ARBA" id="ARBA00023157"/>
    </source>
</evidence>
<comment type="subcellular location">
    <subcellularLocation>
        <location evidence="1">Secreted</location>
    </subcellularLocation>
</comment>
<name>A0ABD0WK88_UMBPY</name>
<evidence type="ECO:0000256" key="4">
    <source>
        <dbReference type="ARBA" id="ARBA00022702"/>
    </source>
</evidence>
<comment type="similarity">
    <text evidence="2">Belongs to the urotensin-2 family.</text>
</comment>
<keyword evidence="6" id="KW-1133">Transmembrane helix</keyword>
<dbReference type="InterPro" id="IPR001483">
    <property type="entry name" value="Urotensin_II"/>
</dbReference>
<keyword evidence="6" id="KW-0812">Transmembrane</keyword>
<reference evidence="7 8" key="1">
    <citation type="submission" date="2024-06" db="EMBL/GenBank/DDBJ databases">
        <authorList>
            <person name="Pan Q."/>
            <person name="Wen M."/>
            <person name="Jouanno E."/>
            <person name="Zahm M."/>
            <person name="Klopp C."/>
            <person name="Cabau C."/>
            <person name="Louis A."/>
            <person name="Berthelot C."/>
            <person name="Parey E."/>
            <person name="Roest Crollius H."/>
            <person name="Montfort J."/>
            <person name="Robinson-Rechavi M."/>
            <person name="Bouchez O."/>
            <person name="Lampietro C."/>
            <person name="Lopez Roques C."/>
            <person name="Donnadieu C."/>
            <person name="Postlethwait J."/>
            <person name="Bobe J."/>
            <person name="Verreycken H."/>
            <person name="Guiguen Y."/>
        </authorList>
    </citation>
    <scope>NUCLEOTIDE SEQUENCE [LARGE SCALE GENOMIC DNA]</scope>
    <source>
        <strain evidence="7">Up_M1</strain>
        <tissue evidence="7">Testis</tissue>
    </source>
</reference>
<dbReference type="GO" id="GO:0005576">
    <property type="term" value="C:extracellular region"/>
    <property type="evidence" value="ECO:0007669"/>
    <property type="project" value="UniProtKB-SubCell"/>
</dbReference>
<keyword evidence="4" id="KW-0372">Hormone</keyword>
<dbReference type="GO" id="GO:0005179">
    <property type="term" value="F:hormone activity"/>
    <property type="evidence" value="ECO:0007669"/>
    <property type="project" value="UniProtKB-KW"/>
</dbReference>
<keyword evidence="3" id="KW-0964">Secreted</keyword>
<proteinExistence type="inferred from homology"/>
<protein>
    <recommendedName>
        <fullName evidence="9">Urotensin-related peptide 1</fullName>
    </recommendedName>
</protein>
<comment type="caution">
    <text evidence="7">The sequence shown here is derived from an EMBL/GenBank/DDBJ whole genome shotgun (WGS) entry which is preliminary data.</text>
</comment>
<evidence type="ECO:0000313" key="8">
    <source>
        <dbReference type="Proteomes" id="UP001557470"/>
    </source>
</evidence>
<accession>A0ABD0WK88</accession>